<name>A0ABV2IGH2_9HYPH</name>
<dbReference type="InterPro" id="IPR053745">
    <property type="entry name" value="Viral_Tail_Comp_sf"/>
</dbReference>
<comment type="caution">
    <text evidence="1">The sequence shown here is derived from an EMBL/GenBank/DDBJ whole genome shotgun (WGS) entry which is preliminary data.</text>
</comment>
<proteinExistence type="predicted"/>
<dbReference type="Proteomes" id="UP001549164">
    <property type="component" value="Unassembled WGS sequence"/>
</dbReference>
<gene>
    <name evidence="1" type="ORF">ABID12_004001</name>
</gene>
<reference evidence="1 2" key="1">
    <citation type="submission" date="2024-06" db="EMBL/GenBank/DDBJ databases">
        <title>Genomic Encyclopedia of Type Strains, Phase IV (KMG-IV): sequencing the most valuable type-strain genomes for metagenomic binning, comparative biology and taxonomic classification.</title>
        <authorList>
            <person name="Goeker M."/>
        </authorList>
    </citation>
    <scope>NUCLEOTIDE SEQUENCE [LARGE SCALE GENOMIC DNA]</scope>
    <source>
        <strain evidence="1 2">DSM 28102</strain>
    </source>
</reference>
<protein>
    <recommendedName>
        <fullName evidence="3">DUF3168 domain-containing protein</fullName>
    </recommendedName>
</protein>
<accession>A0ABV2IGH2</accession>
<evidence type="ECO:0000313" key="1">
    <source>
        <dbReference type="EMBL" id="MET3602035.1"/>
    </source>
</evidence>
<dbReference type="EMBL" id="JBEPLY010000019">
    <property type="protein sequence ID" value="MET3602035.1"/>
    <property type="molecule type" value="Genomic_DNA"/>
</dbReference>
<evidence type="ECO:0000313" key="2">
    <source>
        <dbReference type="Proteomes" id="UP001549164"/>
    </source>
</evidence>
<sequence length="139" mass="14887">MDPNYELSRAVIAALKTAPDVTRFTGTRIFDRVPADPKPAFPYISMGPSDSLPDDADCIDGEEISIQIDCWSQGAGEAFGSAEVKKLAGAVKRSFHDAGLGLADNALLSLHHRATRIMREPDGITNHAALSFTAFVEIG</sequence>
<dbReference type="Gene3D" id="3.30.2000.30">
    <property type="match status" value="1"/>
</dbReference>
<evidence type="ECO:0008006" key="3">
    <source>
        <dbReference type="Google" id="ProtNLM"/>
    </source>
</evidence>
<keyword evidence="2" id="KW-1185">Reference proteome</keyword>
<dbReference type="RefSeq" id="WP_354435799.1">
    <property type="nucleotide sequence ID" value="NZ_JBEPLY010000019.1"/>
</dbReference>
<dbReference type="InterPro" id="IPR021508">
    <property type="entry name" value="Gp17-like"/>
</dbReference>
<dbReference type="Pfam" id="PF11367">
    <property type="entry name" value="Tail_completion_gp17"/>
    <property type="match status" value="1"/>
</dbReference>
<organism evidence="1 2">
    <name type="scientific">Martelella mangrovi</name>
    <dbReference type="NCBI Taxonomy" id="1397477"/>
    <lineage>
        <taxon>Bacteria</taxon>
        <taxon>Pseudomonadati</taxon>
        <taxon>Pseudomonadota</taxon>
        <taxon>Alphaproteobacteria</taxon>
        <taxon>Hyphomicrobiales</taxon>
        <taxon>Aurantimonadaceae</taxon>
        <taxon>Martelella</taxon>
    </lineage>
</organism>